<comment type="caution">
    <text evidence="1">The sequence shown here is derived from an EMBL/GenBank/DDBJ whole genome shotgun (WGS) entry which is preliminary data.</text>
</comment>
<organism evidence="1 2">
    <name type="scientific">Gossypium arboreum</name>
    <name type="common">Tree cotton</name>
    <name type="synonym">Gossypium nanking</name>
    <dbReference type="NCBI Taxonomy" id="29729"/>
    <lineage>
        <taxon>Eukaryota</taxon>
        <taxon>Viridiplantae</taxon>
        <taxon>Streptophyta</taxon>
        <taxon>Embryophyta</taxon>
        <taxon>Tracheophyta</taxon>
        <taxon>Spermatophyta</taxon>
        <taxon>Magnoliopsida</taxon>
        <taxon>eudicotyledons</taxon>
        <taxon>Gunneridae</taxon>
        <taxon>Pentapetalae</taxon>
        <taxon>rosids</taxon>
        <taxon>malvids</taxon>
        <taxon>Malvales</taxon>
        <taxon>Malvaceae</taxon>
        <taxon>Malvoideae</taxon>
        <taxon>Gossypium</taxon>
    </lineage>
</organism>
<evidence type="ECO:0000313" key="2">
    <source>
        <dbReference type="Proteomes" id="UP001358586"/>
    </source>
</evidence>
<accession>A0ABR0QLE1</accession>
<proteinExistence type="predicted"/>
<sequence length="125" mass="14428">MDKLHKVDLRGRTTRIGKRFIRTTSMLEIVGWNFYPSASHFSHWPQRLVWSTCHGSKSSASYIYYRRRREVGNFVRRDNYDNSNSVRLNTVARVRRVKVVGEPRAAVACAVEEGAAKVSFSFLFG</sequence>
<name>A0ABR0QLE1_GOSAR</name>
<protein>
    <submittedName>
        <fullName evidence="1">Uncharacterized protein</fullName>
    </submittedName>
</protein>
<dbReference type="EMBL" id="JARKNE010000003">
    <property type="protein sequence ID" value="KAK5840160.1"/>
    <property type="molecule type" value="Genomic_DNA"/>
</dbReference>
<gene>
    <name evidence="1" type="ORF">PVK06_009043</name>
</gene>
<evidence type="ECO:0000313" key="1">
    <source>
        <dbReference type="EMBL" id="KAK5840160.1"/>
    </source>
</evidence>
<keyword evidence="2" id="KW-1185">Reference proteome</keyword>
<dbReference type="Proteomes" id="UP001358586">
    <property type="component" value="Chromosome 3"/>
</dbReference>
<reference evidence="1 2" key="1">
    <citation type="submission" date="2023-03" db="EMBL/GenBank/DDBJ databases">
        <title>WGS of Gossypium arboreum.</title>
        <authorList>
            <person name="Yu D."/>
        </authorList>
    </citation>
    <scope>NUCLEOTIDE SEQUENCE [LARGE SCALE GENOMIC DNA]</scope>
    <source>
        <tissue evidence="1">Leaf</tissue>
    </source>
</reference>